<dbReference type="SUPFAM" id="SSF53756">
    <property type="entry name" value="UDP-Glycosyltransferase/glycogen phosphorylase"/>
    <property type="match status" value="1"/>
</dbReference>
<comment type="caution">
    <text evidence="2">The sequence shown here is derived from an EMBL/GenBank/DDBJ whole genome shotgun (WGS) entry which is preliminary data.</text>
</comment>
<dbReference type="Proteomes" id="UP000643405">
    <property type="component" value="Unassembled WGS sequence"/>
</dbReference>
<proteinExistence type="predicted"/>
<evidence type="ECO:0000259" key="1">
    <source>
        <dbReference type="Pfam" id="PF00534"/>
    </source>
</evidence>
<dbReference type="EMBL" id="JACVVX010000001">
    <property type="protein sequence ID" value="MBD0413475.1"/>
    <property type="molecule type" value="Genomic_DNA"/>
</dbReference>
<dbReference type="GO" id="GO:0016757">
    <property type="term" value="F:glycosyltransferase activity"/>
    <property type="evidence" value="ECO:0007669"/>
    <property type="project" value="InterPro"/>
</dbReference>
<dbReference type="AlphaFoldDB" id="A0A8J6PLT2"/>
<feature type="domain" description="Glycosyl transferase family 1" evidence="1">
    <location>
        <begin position="169"/>
        <end position="297"/>
    </location>
</feature>
<dbReference type="Pfam" id="PF00534">
    <property type="entry name" value="Glycos_transf_1"/>
    <property type="match status" value="1"/>
</dbReference>
<evidence type="ECO:0000313" key="3">
    <source>
        <dbReference type="Proteomes" id="UP000643405"/>
    </source>
</evidence>
<reference evidence="2" key="1">
    <citation type="submission" date="2020-09" db="EMBL/GenBank/DDBJ databases">
        <title>Genome seq and assembly of Tianweitania sp.</title>
        <authorList>
            <person name="Chhetri G."/>
        </authorList>
    </citation>
    <scope>NUCLEOTIDE SEQUENCE</scope>
    <source>
        <strain evidence="2">Rool2</strain>
    </source>
</reference>
<organism evidence="2 3">
    <name type="scientific">Oryzicola mucosus</name>
    <dbReference type="NCBI Taxonomy" id="2767425"/>
    <lineage>
        <taxon>Bacteria</taxon>
        <taxon>Pseudomonadati</taxon>
        <taxon>Pseudomonadota</taxon>
        <taxon>Alphaproteobacteria</taxon>
        <taxon>Hyphomicrobiales</taxon>
        <taxon>Phyllobacteriaceae</taxon>
        <taxon>Oryzicola</taxon>
    </lineage>
</organism>
<sequence>MWIIAALVEDYDVTVYTRSGFDLDALNALAGTRVEPTDITLRMARVETIIPVGAIAAGNFVRSLANVGADYSLRVSASGALPWGRPALHFLSSLDWSPDVRAQLPYGDAVPLRTRVSRVVAALVSGRPRRNAGDIFIANSNWLLRRSKMSRQGDMRVIHPVVPTIPVGLAWSERENIVLVFGRISPEKEIEACIRIVGAARASGFPGRLVIAGPHGEDGYVRRIRALVAEHDWIEMLPAVVSREKEKLLGRVKYGLNACRIEAFGISTAEMAAAGAIVLAPADTGQEEIVTDQAQIYRTEVEAAQLLVALERDVEWQVRAVACSADVRERFNPSQFTDAVRATARELVERKR</sequence>
<name>A0A8J6PLT2_9HYPH</name>
<gene>
    <name evidence="2" type="ORF">ICI42_02240</name>
</gene>
<evidence type="ECO:0000313" key="2">
    <source>
        <dbReference type="EMBL" id="MBD0413475.1"/>
    </source>
</evidence>
<dbReference type="InterPro" id="IPR001296">
    <property type="entry name" value="Glyco_trans_1"/>
</dbReference>
<dbReference type="Gene3D" id="3.40.50.2000">
    <property type="entry name" value="Glycogen Phosphorylase B"/>
    <property type="match status" value="1"/>
</dbReference>
<accession>A0A8J6PLT2</accession>
<keyword evidence="3" id="KW-1185">Reference proteome</keyword>
<protein>
    <submittedName>
        <fullName evidence="2">Glycosyltransferase</fullName>
    </submittedName>
</protein>
<dbReference type="RefSeq" id="WP_188162908.1">
    <property type="nucleotide sequence ID" value="NZ_JACVVX010000001.1"/>
</dbReference>